<protein>
    <submittedName>
        <fullName evidence="1">Uncharacterized protein</fullName>
    </submittedName>
</protein>
<gene>
    <name evidence="1" type="ORF">CMV_005567</name>
</gene>
<comment type="caution">
    <text evidence="1">The sequence shown here is derived from an EMBL/GenBank/DDBJ whole genome shotgun (WGS) entry which is preliminary data.</text>
</comment>
<evidence type="ECO:0000313" key="1">
    <source>
        <dbReference type="EMBL" id="KAF3970763.1"/>
    </source>
</evidence>
<name>A0A8J4RWT6_9ROSI</name>
<dbReference type="EMBL" id="JRKL02000500">
    <property type="protein sequence ID" value="KAF3970763.1"/>
    <property type="molecule type" value="Genomic_DNA"/>
</dbReference>
<accession>A0A8J4RWT6</accession>
<proteinExistence type="predicted"/>
<reference evidence="1" key="1">
    <citation type="submission" date="2020-03" db="EMBL/GenBank/DDBJ databases">
        <title>Castanea mollissima Vanexum genome sequencing.</title>
        <authorList>
            <person name="Staton M."/>
        </authorList>
    </citation>
    <scope>NUCLEOTIDE SEQUENCE</scope>
    <source>
        <tissue evidence="1">Leaf</tissue>
    </source>
</reference>
<organism evidence="1 2">
    <name type="scientific">Castanea mollissima</name>
    <name type="common">Chinese chestnut</name>
    <dbReference type="NCBI Taxonomy" id="60419"/>
    <lineage>
        <taxon>Eukaryota</taxon>
        <taxon>Viridiplantae</taxon>
        <taxon>Streptophyta</taxon>
        <taxon>Embryophyta</taxon>
        <taxon>Tracheophyta</taxon>
        <taxon>Spermatophyta</taxon>
        <taxon>Magnoliopsida</taxon>
        <taxon>eudicotyledons</taxon>
        <taxon>Gunneridae</taxon>
        <taxon>Pentapetalae</taxon>
        <taxon>rosids</taxon>
        <taxon>fabids</taxon>
        <taxon>Fagales</taxon>
        <taxon>Fagaceae</taxon>
        <taxon>Castanea</taxon>
    </lineage>
</organism>
<dbReference type="AlphaFoldDB" id="A0A8J4RWT6"/>
<keyword evidence="2" id="KW-1185">Reference proteome</keyword>
<sequence length="99" mass="11374">MRPDATLDPSSLHGGCPVIKGIFFIDDQDEYVVPIVYVVISNTMWSPFQLRCLAQAFTLMYYSYHSNQDIVLAAAPSEEQNRLPLLQRVYTLSCKFIRR</sequence>
<dbReference type="Proteomes" id="UP000737018">
    <property type="component" value="Unassembled WGS sequence"/>
</dbReference>
<evidence type="ECO:0000313" key="2">
    <source>
        <dbReference type="Proteomes" id="UP000737018"/>
    </source>
</evidence>